<proteinExistence type="predicted"/>
<feature type="compositionally biased region" description="Basic and acidic residues" evidence="1">
    <location>
        <begin position="204"/>
        <end position="226"/>
    </location>
</feature>
<evidence type="ECO:0000313" key="4">
    <source>
        <dbReference type="Proteomes" id="UP000290288"/>
    </source>
</evidence>
<feature type="transmembrane region" description="Helical" evidence="2">
    <location>
        <begin position="12"/>
        <end position="33"/>
    </location>
</feature>
<dbReference type="PROSITE" id="PS51257">
    <property type="entry name" value="PROKAR_LIPOPROTEIN"/>
    <property type="match status" value="1"/>
</dbReference>
<dbReference type="Proteomes" id="UP000290288">
    <property type="component" value="Unassembled WGS sequence"/>
</dbReference>
<feature type="transmembrane region" description="Helical" evidence="2">
    <location>
        <begin position="160"/>
        <end position="184"/>
    </location>
</feature>
<evidence type="ECO:0000256" key="1">
    <source>
        <dbReference type="SAM" id="MobiDB-lite"/>
    </source>
</evidence>
<accession>A0A4Q2DU24</accession>
<sequence length="226" mass="24231">MVAVPHKNARLAALLAASVFGCVAACIGLNALIRSNQAQSRLKRLVTAPMVLEIDVSWITNVGIVTTVGNMLTGGVAFLALSATILPQTQALANRTLRPTAAILAFTSLWVLVCMIPYMVYFARDSAGLRAFVGQNELPSSLVQQTAARSGHSTRFRTMWYLRLLAIFPWFSIVAGAIASFVLFRAASAVDSTSKSAVAAPSPETKEVDKESYTKESVTHNEKAEA</sequence>
<feature type="transmembrane region" description="Helical" evidence="2">
    <location>
        <begin position="71"/>
        <end position="89"/>
    </location>
</feature>
<dbReference type="STRING" id="2316362.A0A4Q2DU24"/>
<comment type="caution">
    <text evidence="3">The sequence shown here is derived from an EMBL/GenBank/DDBJ whole genome shotgun (WGS) entry which is preliminary data.</text>
</comment>
<evidence type="ECO:0000313" key="3">
    <source>
        <dbReference type="EMBL" id="RXW22395.1"/>
    </source>
</evidence>
<name>A0A4Q2DU24_9AGAR</name>
<dbReference type="EMBL" id="SDEE01000073">
    <property type="protein sequence ID" value="RXW22395.1"/>
    <property type="molecule type" value="Genomic_DNA"/>
</dbReference>
<keyword evidence="4" id="KW-1185">Reference proteome</keyword>
<keyword evidence="2" id="KW-1133">Transmembrane helix</keyword>
<dbReference type="AlphaFoldDB" id="A0A4Q2DU24"/>
<gene>
    <name evidence="3" type="ORF">EST38_g3450</name>
</gene>
<dbReference type="OrthoDB" id="2560085at2759"/>
<organism evidence="3 4">
    <name type="scientific">Candolleomyces aberdarensis</name>
    <dbReference type="NCBI Taxonomy" id="2316362"/>
    <lineage>
        <taxon>Eukaryota</taxon>
        <taxon>Fungi</taxon>
        <taxon>Dikarya</taxon>
        <taxon>Basidiomycota</taxon>
        <taxon>Agaricomycotina</taxon>
        <taxon>Agaricomycetes</taxon>
        <taxon>Agaricomycetidae</taxon>
        <taxon>Agaricales</taxon>
        <taxon>Agaricineae</taxon>
        <taxon>Psathyrellaceae</taxon>
        <taxon>Candolleomyces</taxon>
    </lineage>
</organism>
<evidence type="ECO:0000256" key="2">
    <source>
        <dbReference type="SAM" id="Phobius"/>
    </source>
</evidence>
<protein>
    <submittedName>
        <fullName evidence="3">Uncharacterized protein</fullName>
    </submittedName>
</protein>
<reference evidence="3 4" key="1">
    <citation type="submission" date="2019-01" db="EMBL/GenBank/DDBJ databases">
        <title>Draft genome sequence of Psathyrella aberdarensis IHI B618.</title>
        <authorList>
            <person name="Buettner E."/>
            <person name="Kellner H."/>
        </authorList>
    </citation>
    <scope>NUCLEOTIDE SEQUENCE [LARGE SCALE GENOMIC DNA]</scope>
    <source>
        <strain evidence="3 4">IHI B618</strain>
    </source>
</reference>
<keyword evidence="2" id="KW-0472">Membrane</keyword>
<feature type="transmembrane region" description="Helical" evidence="2">
    <location>
        <begin position="101"/>
        <end position="123"/>
    </location>
</feature>
<keyword evidence="2" id="KW-0812">Transmembrane</keyword>
<feature type="region of interest" description="Disordered" evidence="1">
    <location>
        <begin position="191"/>
        <end position="226"/>
    </location>
</feature>